<dbReference type="Gene3D" id="2.130.10.10">
    <property type="entry name" value="YVTN repeat-like/Quinoprotein amine dehydrogenase"/>
    <property type="match status" value="3"/>
</dbReference>
<dbReference type="EMBL" id="CP042425">
    <property type="protein sequence ID" value="QEL17310.1"/>
    <property type="molecule type" value="Genomic_DNA"/>
</dbReference>
<evidence type="ECO:0000256" key="1">
    <source>
        <dbReference type="PROSITE-ProRule" id="PRU00221"/>
    </source>
</evidence>
<reference evidence="3" key="1">
    <citation type="submission" date="2019-08" db="EMBL/GenBank/DDBJ databases">
        <title>Limnoglobus roseus gen. nov., sp. nov., a novel freshwater planctomycete with a giant genome from the family Gemmataceae.</title>
        <authorList>
            <person name="Kulichevskaya I.S."/>
            <person name="Naumoff D.G."/>
            <person name="Miroshnikov K."/>
            <person name="Ivanova A."/>
            <person name="Philippov D.A."/>
            <person name="Hakobyan A."/>
            <person name="Rijpstra I.C."/>
            <person name="Sinninghe Damste J.S."/>
            <person name="Liesack W."/>
            <person name="Dedysh S.N."/>
        </authorList>
    </citation>
    <scope>NUCLEOTIDE SEQUENCE [LARGE SCALE GENOMIC DNA]</scope>
    <source>
        <strain evidence="3">PX52</strain>
    </source>
</reference>
<dbReference type="SUPFAM" id="SSF50998">
    <property type="entry name" value="Quinoprotein alcohol dehydrogenase-like"/>
    <property type="match status" value="1"/>
</dbReference>
<gene>
    <name evidence="2" type="ORF">PX52LOC_04293</name>
</gene>
<dbReference type="Pfam" id="PF00400">
    <property type="entry name" value="WD40"/>
    <property type="match status" value="1"/>
</dbReference>
<dbReference type="AlphaFoldDB" id="A0A5C1AEV5"/>
<accession>A0A5C1AEV5</accession>
<protein>
    <submittedName>
        <fullName evidence="2">WD40 repeat domain-containing protein</fullName>
    </submittedName>
</protein>
<dbReference type="KEGG" id="lrs:PX52LOC_04293"/>
<feature type="repeat" description="WD" evidence="1">
    <location>
        <begin position="665"/>
        <end position="686"/>
    </location>
</feature>
<dbReference type="PROSITE" id="PS50082">
    <property type="entry name" value="WD_REPEATS_2"/>
    <property type="match status" value="1"/>
</dbReference>
<dbReference type="Proteomes" id="UP000324974">
    <property type="component" value="Chromosome"/>
</dbReference>
<keyword evidence="1" id="KW-0853">WD repeat</keyword>
<dbReference type="RefSeq" id="WP_149111938.1">
    <property type="nucleotide sequence ID" value="NZ_CP042425.1"/>
</dbReference>
<proteinExistence type="predicted"/>
<evidence type="ECO:0000313" key="3">
    <source>
        <dbReference type="Proteomes" id="UP000324974"/>
    </source>
</evidence>
<organism evidence="2 3">
    <name type="scientific">Limnoglobus roseus</name>
    <dbReference type="NCBI Taxonomy" id="2598579"/>
    <lineage>
        <taxon>Bacteria</taxon>
        <taxon>Pseudomonadati</taxon>
        <taxon>Planctomycetota</taxon>
        <taxon>Planctomycetia</taxon>
        <taxon>Gemmatales</taxon>
        <taxon>Gemmataceae</taxon>
        <taxon>Limnoglobus</taxon>
    </lineage>
</organism>
<dbReference type="OrthoDB" id="933690at2"/>
<evidence type="ECO:0000313" key="2">
    <source>
        <dbReference type="EMBL" id="QEL17310.1"/>
    </source>
</evidence>
<dbReference type="InterPro" id="IPR015943">
    <property type="entry name" value="WD40/YVTN_repeat-like_dom_sf"/>
</dbReference>
<name>A0A5C1AEV5_9BACT</name>
<dbReference type="InterPro" id="IPR001680">
    <property type="entry name" value="WD40_rpt"/>
</dbReference>
<keyword evidence="3" id="KW-1185">Reference proteome</keyword>
<dbReference type="SMART" id="SM00320">
    <property type="entry name" value="WD40"/>
    <property type="match status" value="5"/>
</dbReference>
<dbReference type="PANTHER" id="PTHR19879">
    <property type="entry name" value="TRANSCRIPTION INITIATION FACTOR TFIID"/>
    <property type="match status" value="1"/>
</dbReference>
<sequence>MTFTPWFAALVVSALQPNGLPQHAVARLGASPTRLGQVQIAVSADSKRIVTVTPDGQCRIFDAATGQLLAGRRLIEKADRNMYGGNTGSVAGLSADGSVALLFDGEDYSARSMRLIETDTGKTRLKYPSQQGGNTWLASATLSSDAKKILVNEYGVGNPRNVIVDVATGTSKSFVEQPNGGVFIASGLMQFSPDGTKILLLDTNNIGAGTPVSGTCYNAEDGKKLWTETVGMYPVFTADSKSVLGIGVPKMTGLRDATTGKEVKANLPKAADAVGLQVPGPNDLVLFPMLAGESVVWSLKTGKQVAQLPTGRRGSHSAVAFAKDGSFVITAYNGHLCRWDLPKGEKVFGDPSPPGPTTGVSRLVFSPDGQKVFCLGEGDVPGVWNLTDKSWAGTPQLDKPKPRTDAEHINIFFGGTMVTQSVAYPASGPRFLTGGFNAGMDVRDGLTGKTLVTLKEGKDKGGQPSADYHYGQLSADGATATIFKMNYTGNQSKMTFETWDVGSKGKVNFTEFTIPNYASMPVISPCGRFAMLGGKVVVIASGNSMFSIVKGQQPQYYYYGGSSTFANDGRLMATSQNEAMMRGESSSPGTIHVWDVVTGKELRKLVTGSNSNVIAFSPDDRLIAFAGAKGVRVFDLFNGVQVASFPVTDMHIPNYYEGLAAGSPLAFTPDGRTLATGHLDGTVTLWAVPKLADVPDLKDDQFDKFWDGLAEEPKTDPRADVYRLMSHPDAAMKLLNAKFVAPPHKPIDVDLAAVIRSLGAPAFPDRLTATRKLRELGPRIAPALHEAIRTTESVEVRARAEELLEQMKAGPRTYTAGPDLRASRAIEVLERIGSPDAKKLLQGWANHTTNVRVANDAALALVRIAAAGK</sequence>
<dbReference type="PANTHER" id="PTHR19879:SF9">
    <property type="entry name" value="TRANSCRIPTION INITIATION FACTOR TFIID SUBUNIT 5"/>
    <property type="match status" value="1"/>
</dbReference>
<dbReference type="InterPro" id="IPR011047">
    <property type="entry name" value="Quinoprotein_ADH-like_sf"/>
</dbReference>